<keyword evidence="3" id="KW-1185">Reference proteome</keyword>
<accession>A0A067QRZ2</accession>
<name>A0A067QRZ2_ZOONE</name>
<dbReference type="AlphaFoldDB" id="A0A067QRZ2"/>
<organism evidence="2 3">
    <name type="scientific">Zootermopsis nevadensis</name>
    <name type="common">Dampwood termite</name>
    <dbReference type="NCBI Taxonomy" id="136037"/>
    <lineage>
        <taxon>Eukaryota</taxon>
        <taxon>Metazoa</taxon>
        <taxon>Ecdysozoa</taxon>
        <taxon>Arthropoda</taxon>
        <taxon>Hexapoda</taxon>
        <taxon>Insecta</taxon>
        <taxon>Pterygota</taxon>
        <taxon>Neoptera</taxon>
        <taxon>Polyneoptera</taxon>
        <taxon>Dictyoptera</taxon>
        <taxon>Blattodea</taxon>
        <taxon>Blattoidea</taxon>
        <taxon>Termitoidae</taxon>
        <taxon>Termopsidae</taxon>
        <taxon>Zootermopsis</taxon>
    </lineage>
</organism>
<dbReference type="Proteomes" id="UP000027135">
    <property type="component" value="Unassembled WGS sequence"/>
</dbReference>
<reference evidence="2 3" key="1">
    <citation type="journal article" date="2014" name="Nat. Commun.">
        <title>Molecular traces of alternative social organization in a termite genome.</title>
        <authorList>
            <person name="Terrapon N."/>
            <person name="Li C."/>
            <person name="Robertson H.M."/>
            <person name="Ji L."/>
            <person name="Meng X."/>
            <person name="Booth W."/>
            <person name="Chen Z."/>
            <person name="Childers C.P."/>
            <person name="Glastad K.M."/>
            <person name="Gokhale K."/>
            <person name="Gowin J."/>
            <person name="Gronenberg W."/>
            <person name="Hermansen R.A."/>
            <person name="Hu H."/>
            <person name="Hunt B.G."/>
            <person name="Huylmans A.K."/>
            <person name="Khalil S.M."/>
            <person name="Mitchell R.D."/>
            <person name="Munoz-Torres M.C."/>
            <person name="Mustard J.A."/>
            <person name="Pan H."/>
            <person name="Reese J.T."/>
            <person name="Scharf M.E."/>
            <person name="Sun F."/>
            <person name="Vogel H."/>
            <person name="Xiao J."/>
            <person name="Yang W."/>
            <person name="Yang Z."/>
            <person name="Yang Z."/>
            <person name="Zhou J."/>
            <person name="Zhu J."/>
            <person name="Brent C.S."/>
            <person name="Elsik C.G."/>
            <person name="Goodisman M.A."/>
            <person name="Liberles D.A."/>
            <person name="Roe R.M."/>
            <person name="Vargo E.L."/>
            <person name="Vilcinskas A."/>
            <person name="Wang J."/>
            <person name="Bornberg-Bauer E."/>
            <person name="Korb J."/>
            <person name="Zhang G."/>
            <person name="Liebig J."/>
        </authorList>
    </citation>
    <scope>NUCLEOTIDE SEQUENCE [LARGE SCALE GENOMIC DNA]</scope>
    <source>
        <tissue evidence="2">Whole organism</tissue>
    </source>
</reference>
<sequence>MEVNDREKVWEQGNKKVKMEVLNDQETDYLKAVTACRSSATEDSNPAPYTRNSPSCLHSPNSTVKKYNYKH</sequence>
<protein>
    <submittedName>
        <fullName evidence="2">Uncharacterized protein</fullName>
    </submittedName>
</protein>
<evidence type="ECO:0000313" key="2">
    <source>
        <dbReference type="EMBL" id="KDR12332.1"/>
    </source>
</evidence>
<feature type="region of interest" description="Disordered" evidence="1">
    <location>
        <begin position="38"/>
        <end position="71"/>
    </location>
</feature>
<dbReference type="EMBL" id="KK853024">
    <property type="protein sequence ID" value="KDR12332.1"/>
    <property type="molecule type" value="Genomic_DNA"/>
</dbReference>
<feature type="compositionally biased region" description="Polar residues" evidence="1">
    <location>
        <begin position="50"/>
        <end position="65"/>
    </location>
</feature>
<proteinExistence type="predicted"/>
<evidence type="ECO:0000313" key="3">
    <source>
        <dbReference type="Proteomes" id="UP000027135"/>
    </source>
</evidence>
<gene>
    <name evidence="2" type="ORF">L798_13393</name>
</gene>
<evidence type="ECO:0000256" key="1">
    <source>
        <dbReference type="SAM" id="MobiDB-lite"/>
    </source>
</evidence>
<dbReference type="InParanoid" id="A0A067QRZ2"/>